<protein>
    <submittedName>
        <fullName evidence="1">HAD domain-containing protein</fullName>
    </submittedName>
</protein>
<reference evidence="1 2" key="1">
    <citation type="journal article" date="2019" name="Int. J. Syst. Evol. Microbiol.">
        <title>The Global Catalogue of Microorganisms (GCM) 10K type strain sequencing project: providing services to taxonomists for standard genome sequencing and annotation.</title>
        <authorList>
            <consortium name="The Broad Institute Genomics Platform"/>
            <consortium name="The Broad Institute Genome Sequencing Center for Infectious Disease"/>
            <person name="Wu L."/>
            <person name="Ma J."/>
        </authorList>
    </citation>
    <scope>NUCLEOTIDE SEQUENCE [LARGE SCALE GENOMIC DNA]</scope>
    <source>
        <strain evidence="1 2">JCM 14307</strain>
    </source>
</reference>
<comment type="caution">
    <text evidence="1">The sequence shown here is derived from an EMBL/GenBank/DDBJ whole genome shotgun (WGS) entry which is preliminary data.</text>
</comment>
<dbReference type="EMBL" id="BAAANF010000013">
    <property type="protein sequence ID" value="GAA1689018.1"/>
    <property type="molecule type" value="Genomic_DNA"/>
</dbReference>
<evidence type="ECO:0000313" key="1">
    <source>
        <dbReference type="EMBL" id="GAA1689018.1"/>
    </source>
</evidence>
<organism evidence="1 2">
    <name type="scientific">Kribbella yunnanensis</name>
    <dbReference type="NCBI Taxonomy" id="190194"/>
    <lineage>
        <taxon>Bacteria</taxon>
        <taxon>Bacillati</taxon>
        <taxon>Actinomycetota</taxon>
        <taxon>Actinomycetes</taxon>
        <taxon>Propionibacteriales</taxon>
        <taxon>Kribbellaceae</taxon>
        <taxon>Kribbella</taxon>
    </lineage>
</organism>
<dbReference type="Proteomes" id="UP001500280">
    <property type="component" value="Unassembled WGS sequence"/>
</dbReference>
<dbReference type="Pfam" id="PF18143">
    <property type="entry name" value="HAD_SAK_2"/>
    <property type="match status" value="1"/>
</dbReference>
<keyword evidence="2" id="KW-1185">Reference proteome</keyword>
<sequence length="163" mass="18217">MSLPLLFLDVDGPLIPFGATQPYPAYPPYDDMNPLLDRVNPAHGPRLAGLGCELVWATTWMDDANDCVSPRLGLADLPVVTWPRSTGDEPVGLHWKTPTLVRQAAARPFIWLDDEITNIDRDWVHANHPEPVLLHKVDPTRGLTDEDFAILQQWLAAHESPCK</sequence>
<evidence type="ECO:0000313" key="2">
    <source>
        <dbReference type="Proteomes" id="UP001500280"/>
    </source>
</evidence>
<name>A0ABN2HJH3_9ACTN</name>
<gene>
    <name evidence="1" type="ORF">GCM10009745_37400</name>
</gene>
<dbReference type="RefSeq" id="WP_344153115.1">
    <property type="nucleotide sequence ID" value="NZ_BAAANF010000013.1"/>
</dbReference>
<accession>A0ABN2HJH3</accession>
<proteinExistence type="predicted"/>